<dbReference type="Gene3D" id="3.40.50.720">
    <property type="entry name" value="NAD(P)-binding Rossmann-like Domain"/>
    <property type="match status" value="2"/>
</dbReference>
<evidence type="ECO:0000313" key="9">
    <source>
        <dbReference type="Proteomes" id="UP000094969"/>
    </source>
</evidence>
<dbReference type="OrthoDB" id="9793626at2"/>
<dbReference type="SUPFAM" id="SSF52283">
    <property type="entry name" value="Formate/glycerate dehydrogenase catalytic domain-like"/>
    <property type="match status" value="1"/>
</dbReference>
<comment type="similarity">
    <text evidence="1 5">Belongs to the D-isomer specific 2-hydroxyacid dehydrogenase family.</text>
</comment>
<protein>
    <submittedName>
        <fullName evidence="8">Hydroxyacid dehydrogenase</fullName>
    </submittedName>
</protein>
<dbReference type="InterPro" id="IPR006139">
    <property type="entry name" value="D-isomer_2_OHA_DH_cat_dom"/>
</dbReference>
<dbReference type="PROSITE" id="PS00065">
    <property type="entry name" value="D_2_HYDROXYACID_DH_1"/>
    <property type="match status" value="1"/>
</dbReference>
<dbReference type="RefSeq" id="WP_069690395.1">
    <property type="nucleotide sequence ID" value="NZ_CP017147.1"/>
</dbReference>
<dbReference type="GO" id="GO:0016616">
    <property type="term" value="F:oxidoreductase activity, acting on the CH-OH group of donors, NAD or NADP as acceptor"/>
    <property type="evidence" value="ECO:0007669"/>
    <property type="project" value="InterPro"/>
</dbReference>
<dbReference type="PANTHER" id="PTHR42789:SF1">
    <property type="entry name" value="D-ISOMER SPECIFIC 2-HYDROXYACID DEHYDROGENASE FAMILY PROTEIN (AFU_ORTHOLOGUE AFUA_6G10090)"/>
    <property type="match status" value="1"/>
</dbReference>
<reference evidence="8 9" key="1">
    <citation type="journal article" date="2015" name="Antonie Van Leeuwenhoek">
        <title>Bosea vaviloviae sp. nov., a new species of slow-growing rhizobia isolated from nodules of the relict species Vavilovia formosa (Stev.) Fed.</title>
        <authorList>
            <person name="Safronova V.I."/>
            <person name="Kuznetsova I.G."/>
            <person name="Sazanova A.L."/>
            <person name="Kimeklis A.K."/>
            <person name="Belimov A.A."/>
            <person name="Andronov E.E."/>
            <person name="Pinaev A.G."/>
            <person name="Chizhevskaya E.P."/>
            <person name="Pukhaev A.R."/>
            <person name="Popov K.P."/>
            <person name="Willems A."/>
            <person name="Tikhonovich I.A."/>
        </authorList>
    </citation>
    <scope>NUCLEOTIDE SEQUENCE [LARGE SCALE GENOMIC DNA]</scope>
    <source>
        <strain evidence="8 9">Vaf18</strain>
    </source>
</reference>
<accession>A0A1D7U1F5</accession>
<dbReference type="EMBL" id="CP017147">
    <property type="protein sequence ID" value="AOO81181.1"/>
    <property type="molecule type" value="Genomic_DNA"/>
</dbReference>
<name>A0A1D7U1F5_9HYPH</name>
<keyword evidence="4" id="KW-0520">NAD</keyword>
<dbReference type="GO" id="GO:0008652">
    <property type="term" value="P:amino acid biosynthetic process"/>
    <property type="evidence" value="ECO:0007669"/>
    <property type="project" value="UniProtKB-KW"/>
</dbReference>
<dbReference type="Proteomes" id="UP000094969">
    <property type="component" value="Chromosome"/>
</dbReference>
<gene>
    <name evidence="8" type="ORF">BHK69_12535</name>
</gene>
<keyword evidence="9" id="KW-1185">Reference proteome</keyword>
<dbReference type="Pfam" id="PF02826">
    <property type="entry name" value="2-Hacid_dh_C"/>
    <property type="match status" value="1"/>
</dbReference>
<dbReference type="FunFam" id="3.40.50.720:FF:000203">
    <property type="entry name" value="D-3-phosphoglycerate dehydrogenase (SerA)"/>
    <property type="match status" value="1"/>
</dbReference>
<dbReference type="InterPro" id="IPR006140">
    <property type="entry name" value="D-isomer_DH_NAD-bd"/>
</dbReference>
<dbReference type="InterPro" id="IPR036291">
    <property type="entry name" value="NAD(P)-bd_dom_sf"/>
</dbReference>
<feature type="domain" description="D-isomer specific 2-hydroxyacid dehydrogenase catalytic" evidence="6">
    <location>
        <begin position="29"/>
        <end position="317"/>
    </location>
</feature>
<dbReference type="KEGG" id="bvv:BHK69_12535"/>
<dbReference type="STRING" id="1526658.BHK69_12535"/>
<evidence type="ECO:0000256" key="5">
    <source>
        <dbReference type="RuleBase" id="RU003719"/>
    </source>
</evidence>
<evidence type="ECO:0000256" key="1">
    <source>
        <dbReference type="ARBA" id="ARBA00005854"/>
    </source>
</evidence>
<dbReference type="InterPro" id="IPR050857">
    <property type="entry name" value="D-2-hydroxyacid_DH"/>
</dbReference>
<sequence>MNRPLVIVLDDSQHVARQCADWSGLEARADVRFLSQAFASEEAVAAALADAEIIIPTRERTAFGASLIGRLPKLRLLALTGGRAQTLDLAACTAAGVIVSNTGGKHVGAATAELAFSLILANARSLPQADASMRAGGWHEGLPLGDVVAGKRLGIVGLGKLGQRVARYAKAFEMEVVAWSQNLTTEAAAAAGVAYVGKDELFATSDVVSLHLVLSERTRGIVGEAELAAMKPGACLVNTARGPLVDEGALLEHLRKGAINAALDVYGQEPLPRDHPLRTLPNVVLTPHLGYSAAPVLAEYYGESIENALAFLDGKPTRVMNPEVLEGRKA</sequence>
<keyword evidence="3 5" id="KW-0560">Oxidoreductase</keyword>
<dbReference type="SUPFAM" id="SSF51735">
    <property type="entry name" value="NAD(P)-binding Rossmann-fold domains"/>
    <property type="match status" value="1"/>
</dbReference>
<keyword evidence="2" id="KW-0028">Amino-acid biosynthesis</keyword>
<dbReference type="CDD" id="cd12169">
    <property type="entry name" value="PGDH_like_1"/>
    <property type="match status" value="1"/>
</dbReference>
<dbReference type="GO" id="GO:0051287">
    <property type="term" value="F:NAD binding"/>
    <property type="evidence" value="ECO:0007669"/>
    <property type="project" value="InterPro"/>
</dbReference>
<dbReference type="PANTHER" id="PTHR42789">
    <property type="entry name" value="D-ISOMER SPECIFIC 2-HYDROXYACID DEHYDROGENASE FAMILY PROTEIN (AFU_ORTHOLOGUE AFUA_6G10090)"/>
    <property type="match status" value="1"/>
</dbReference>
<evidence type="ECO:0000256" key="2">
    <source>
        <dbReference type="ARBA" id="ARBA00022605"/>
    </source>
</evidence>
<evidence type="ECO:0000313" key="8">
    <source>
        <dbReference type="EMBL" id="AOO81181.1"/>
    </source>
</evidence>
<organism evidence="8 9">
    <name type="scientific">Bosea vaviloviae</name>
    <dbReference type="NCBI Taxonomy" id="1526658"/>
    <lineage>
        <taxon>Bacteria</taxon>
        <taxon>Pseudomonadati</taxon>
        <taxon>Pseudomonadota</taxon>
        <taxon>Alphaproteobacteria</taxon>
        <taxon>Hyphomicrobiales</taxon>
        <taxon>Boseaceae</taxon>
        <taxon>Bosea</taxon>
    </lineage>
</organism>
<evidence type="ECO:0000259" key="6">
    <source>
        <dbReference type="Pfam" id="PF00389"/>
    </source>
</evidence>
<dbReference type="AlphaFoldDB" id="A0A1D7U1F5"/>
<feature type="domain" description="D-isomer specific 2-hydroxyacid dehydrogenase NAD-binding" evidence="7">
    <location>
        <begin position="116"/>
        <end position="290"/>
    </location>
</feature>
<dbReference type="PROSITE" id="PS00671">
    <property type="entry name" value="D_2_HYDROXYACID_DH_3"/>
    <property type="match status" value="1"/>
</dbReference>
<dbReference type="InterPro" id="IPR029753">
    <property type="entry name" value="D-isomer_DH_CS"/>
</dbReference>
<evidence type="ECO:0000256" key="4">
    <source>
        <dbReference type="ARBA" id="ARBA00023027"/>
    </source>
</evidence>
<proteinExistence type="inferred from homology"/>
<evidence type="ECO:0000256" key="3">
    <source>
        <dbReference type="ARBA" id="ARBA00023002"/>
    </source>
</evidence>
<dbReference type="InterPro" id="IPR029752">
    <property type="entry name" value="D-isomer_DH_CS1"/>
</dbReference>
<evidence type="ECO:0000259" key="7">
    <source>
        <dbReference type="Pfam" id="PF02826"/>
    </source>
</evidence>
<dbReference type="Pfam" id="PF00389">
    <property type="entry name" value="2-Hacid_dh"/>
    <property type="match status" value="1"/>
</dbReference>